<dbReference type="RefSeq" id="WP_089746618.1">
    <property type="nucleotide sequence ID" value="NZ_FOGF01000017.1"/>
</dbReference>
<evidence type="ECO:0000256" key="3">
    <source>
        <dbReference type="SAM" id="Phobius"/>
    </source>
</evidence>
<evidence type="ECO:0000256" key="1">
    <source>
        <dbReference type="ARBA" id="ARBA00004241"/>
    </source>
</evidence>
<keyword evidence="3" id="KW-1133">Transmembrane helix</keyword>
<proteinExistence type="predicted"/>
<dbReference type="InterPro" id="IPR012902">
    <property type="entry name" value="N_methyl_site"/>
</dbReference>
<sequence>MKLPVKKQSGFTLIEQIIALGVFMLCLVLLMTCMQLIKKTDQYLRVPDGLEWHLAMVQLHDITMGMHFEDDSMKLYSHNPRMLYHSKSEENFVSGSLKISGNQSFYFRKNDGYIALVNQYRTFSLKKQSDCIDLTCEMPWKHTFEASFTPATHAIQLEQIILKKKVYKIKPPVDSNEVSEDED</sequence>
<evidence type="ECO:0000313" key="5">
    <source>
        <dbReference type="Proteomes" id="UP000198556"/>
    </source>
</evidence>
<dbReference type="Pfam" id="PF07963">
    <property type="entry name" value="N_methyl"/>
    <property type="match status" value="1"/>
</dbReference>
<accession>A0A1H9L3L7</accession>
<name>A0A1H9L3L7_9LACT</name>
<comment type="subcellular location">
    <subcellularLocation>
        <location evidence="1">Cell surface</location>
    </subcellularLocation>
</comment>
<dbReference type="GO" id="GO:0030420">
    <property type="term" value="P:establishment of competence for transformation"/>
    <property type="evidence" value="ECO:0007669"/>
    <property type="project" value="UniProtKB-KW"/>
</dbReference>
<dbReference type="Proteomes" id="UP000198556">
    <property type="component" value="Unassembled WGS sequence"/>
</dbReference>
<reference evidence="4 5" key="1">
    <citation type="submission" date="2016-10" db="EMBL/GenBank/DDBJ databases">
        <authorList>
            <person name="de Groot N.N."/>
        </authorList>
    </citation>
    <scope>NUCLEOTIDE SEQUENCE [LARGE SCALE GENOMIC DNA]</scope>
    <source>
        <strain evidence="4 5">DSM 15827</strain>
    </source>
</reference>
<dbReference type="AlphaFoldDB" id="A0A1H9L3L7"/>
<keyword evidence="5" id="KW-1185">Reference proteome</keyword>
<evidence type="ECO:0000256" key="2">
    <source>
        <dbReference type="ARBA" id="ARBA00023287"/>
    </source>
</evidence>
<evidence type="ECO:0000313" key="4">
    <source>
        <dbReference type="EMBL" id="SER05960.1"/>
    </source>
</evidence>
<gene>
    <name evidence="4" type="ORF">SAMN05421767_1176</name>
</gene>
<dbReference type="GO" id="GO:0009986">
    <property type="term" value="C:cell surface"/>
    <property type="evidence" value="ECO:0007669"/>
    <property type="project" value="UniProtKB-SubCell"/>
</dbReference>
<evidence type="ECO:0008006" key="6">
    <source>
        <dbReference type="Google" id="ProtNLM"/>
    </source>
</evidence>
<protein>
    <recommendedName>
        <fullName evidence="6">Prepilin-type N-terminal cleavage/methylation domain-containing protein</fullName>
    </recommendedName>
</protein>
<organism evidence="4 5">
    <name type="scientific">Granulicatella balaenopterae</name>
    <dbReference type="NCBI Taxonomy" id="137733"/>
    <lineage>
        <taxon>Bacteria</taxon>
        <taxon>Bacillati</taxon>
        <taxon>Bacillota</taxon>
        <taxon>Bacilli</taxon>
        <taxon>Lactobacillales</taxon>
        <taxon>Carnobacteriaceae</taxon>
        <taxon>Granulicatella</taxon>
    </lineage>
</organism>
<keyword evidence="3" id="KW-0812">Transmembrane</keyword>
<feature type="transmembrane region" description="Helical" evidence="3">
    <location>
        <begin position="17"/>
        <end position="37"/>
    </location>
</feature>
<keyword evidence="2" id="KW-0178">Competence</keyword>
<keyword evidence="3" id="KW-0472">Membrane</keyword>
<dbReference type="EMBL" id="FOGF01000017">
    <property type="protein sequence ID" value="SER05960.1"/>
    <property type="molecule type" value="Genomic_DNA"/>
</dbReference>
<dbReference type="STRING" id="137733.SAMN05421767_1176"/>